<dbReference type="CDD" id="cd05276">
    <property type="entry name" value="p53_inducible_oxidoreductase"/>
    <property type="match status" value="1"/>
</dbReference>
<organism evidence="4 5">
    <name type="scientific">Alicyclobacillus dauci</name>
    <dbReference type="NCBI Taxonomy" id="1475485"/>
    <lineage>
        <taxon>Bacteria</taxon>
        <taxon>Bacillati</taxon>
        <taxon>Bacillota</taxon>
        <taxon>Bacilli</taxon>
        <taxon>Bacillales</taxon>
        <taxon>Alicyclobacillaceae</taxon>
        <taxon>Alicyclobacillus</taxon>
    </lineage>
</organism>
<accession>A0ABY6Z167</accession>
<dbReference type="InterPro" id="IPR013149">
    <property type="entry name" value="ADH-like_C"/>
</dbReference>
<dbReference type="Pfam" id="PF08240">
    <property type="entry name" value="ADH_N"/>
    <property type="match status" value="1"/>
</dbReference>
<dbReference type="PANTHER" id="PTHR48106:SF18">
    <property type="entry name" value="QUINONE OXIDOREDUCTASE PIG3"/>
    <property type="match status" value="1"/>
</dbReference>
<evidence type="ECO:0000313" key="5">
    <source>
        <dbReference type="Proteomes" id="UP001164803"/>
    </source>
</evidence>
<name>A0ABY6Z167_9BACL</name>
<dbReference type="Gene3D" id="3.90.180.10">
    <property type="entry name" value="Medium-chain alcohol dehydrogenases, catalytic domain"/>
    <property type="match status" value="1"/>
</dbReference>
<evidence type="ECO:0000259" key="3">
    <source>
        <dbReference type="SMART" id="SM00829"/>
    </source>
</evidence>
<gene>
    <name evidence="4" type="ORF">NZD86_21005</name>
</gene>
<dbReference type="SUPFAM" id="SSF51735">
    <property type="entry name" value="NAD(P)-binding Rossmann-fold domains"/>
    <property type="match status" value="1"/>
</dbReference>
<dbReference type="InterPro" id="IPR020843">
    <property type="entry name" value="ER"/>
</dbReference>
<dbReference type="InterPro" id="IPR036291">
    <property type="entry name" value="NAD(P)-bd_dom_sf"/>
</dbReference>
<keyword evidence="2" id="KW-0560">Oxidoreductase</keyword>
<dbReference type="SUPFAM" id="SSF50129">
    <property type="entry name" value="GroES-like"/>
    <property type="match status" value="1"/>
</dbReference>
<keyword evidence="1" id="KW-0521">NADP</keyword>
<dbReference type="Gene3D" id="3.40.50.720">
    <property type="entry name" value="NAD(P)-binding Rossmann-like Domain"/>
    <property type="match status" value="1"/>
</dbReference>
<evidence type="ECO:0000256" key="2">
    <source>
        <dbReference type="ARBA" id="ARBA00023002"/>
    </source>
</evidence>
<evidence type="ECO:0000256" key="1">
    <source>
        <dbReference type="ARBA" id="ARBA00022857"/>
    </source>
</evidence>
<dbReference type="Pfam" id="PF00107">
    <property type="entry name" value="ADH_zinc_N"/>
    <property type="match status" value="1"/>
</dbReference>
<keyword evidence="5" id="KW-1185">Reference proteome</keyword>
<sequence>MKAVLLNGFGGPEVLHIAETETPTPGPGEVLVRVRASSLNRADLLQRMGHYPPPKGESDILGLEMAGEVAQLGEGVSSVQVGDRVCALLPGGGYAQYVTVPAGMLIKLPPKLTFAQGAAIPEAFLTAYLNLFVLGQLSPEETVLVHAGASGVGTSAIQLIRLAGARSIVTAGSEVKLERCISLGASAGWNYHEGSFVPFVEEQTDGQGVDIIMDFIGGPYYHDNIASLAVDGRLLIIGTMGGAAVENVNLGTLLGRRIQVIGTALRSRSLATKIELTAAFQAFAGEALASGAIAPVIDSVFDWREVAQAHEYMASNKNIGKIVLNVGE</sequence>
<protein>
    <submittedName>
        <fullName evidence="4">NAD(P)H-quinone oxidoreductase</fullName>
    </submittedName>
</protein>
<dbReference type="EMBL" id="CP104064">
    <property type="protein sequence ID" value="WAH36627.1"/>
    <property type="molecule type" value="Genomic_DNA"/>
</dbReference>
<feature type="domain" description="Enoyl reductase (ER)" evidence="3">
    <location>
        <begin position="10"/>
        <end position="324"/>
    </location>
</feature>
<dbReference type="InterPro" id="IPR014189">
    <property type="entry name" value="Quinone_OxRdtase_PIG3"/>
</dbReference>
<dbReference type="InterPro" id="IPR013154">
    <property type="entry name" value="ADH-like_N"/>
</dbReference>
<dbReference type="InterPro" id="IPR011032">
    <property type="entry name" value="GroES-like_sf"/>
</dbReference>
<dbReference type="RefSeq" id="WP_268043986.1">
    <property type="nucleotide sequence ID" value="NZ_CP104064.1"/>
</dbReference>
<reference evidence="4" key="1">
    <citation type="submission" date="2022-08" db="EMBL/GenBank/DDBJ databases">
        <title>Alicyclobacillus dauci DSM2870, complete genome.</title>
        <authorList>
            <person name="Wang Q."/>
            <person name="Cai R."/>
            <person name="Wang Z."/>
        </authorList>
    </citation>
    <scope>NUCLEOTIDE SEQUENCE</scope>
    <source>
        <strain evidence="4">DSM 28700</strain>
    </source>
</reference>
<dbReference type="Proteomes" id="UP001164803">
    <property type="component" value="Chromosome"/>
</dbReference>
<dbReference type="PANTHER" id="PTHR48106">
    <property type="entry name" value="QUINONE OXIDOREDUCTASE PIG3-RELATED"/>
    <property type="match status" value="1"/>
</dbReference>
<evidence type="ECO:0000313" key="4">
    <source>
        <dbReference type="EMBL" id="WAH36627.1"/>
    </source>
</evidence>
<dbReference type="SMART" id="SM00829">
    <property type="entry name" value="PKS_ER"/>
    <property type="match status" value="1"/>
</dbReference>
<dbReference type="NCBIfam" id="TIGR02824">
    <property type="entry name" value="quinone_pig3"/>
    <property type="match status" value="1"/>
</dbReference>
<proteinExistence type="predicted"/>